<evidence type="ECO:0000313" key="2">
    <source>
        <dbReference type="Proteomes" id="UP001628646"/>
    </source>
</evidence>
<dbReference type="RefSeq" id="WP_407800185.1">
    <property type="nucleotide sequence ID" value="NZ_JBJNUX010000004.1"/>
</dbReference>
<sequence length="54" mass="6102">MPGTGTAKQIRVYVRETDKGLHQTKVHFEQARAVSSYGREKVIEQVIVLTLMSN</sequence>
<organism evidence="1 2">
    <name type="scientific">Pseudomonas azerbaijanorientalis</name>
    <dbReference type="NCBI Taxonomy" id="2842350"/>
    <lineage>
        <taxon>Bacteria</taxon>
        <taxon>Pseudomonadati</taxon>
        <taxon>Pseudomonadota</taxon>
        <taxon>Gammaproteobacteria</taxon>
        <taxon>Pseudomonadales</taxon>
        <taxon>Pseudomonadaceae</taxon>
        <taxon>Pseudomonas</taxon>
    </lineage>
</organism>
<comment type="caution">
    <text evidence="1">The sequence shown here is derived from an EMBL/GenBank/DDBJ whole genome shotgun (WGS) entry which is preliminary data.</text>
</comment>
<proteinExistence type="predicted"/>
<evidence type="ECO:0000313" key="1">
    <source>
        <dbReference type="EMBL" id="MFL8999685.1"/>
    </source>
</evidence>
<gene>
    <name evidence="1" type="ORF">ACJ8NA_13630</name>
</gene>
<reference evidence="1 2" key="1">
    <citation type="submission" date="2024-12" db="EMBL/GenBank/DDBJ databases">
        <title>Pseudomonas species isolated from Lotus nodules promote plant growth.</title>
        <authorList>
            <person name="Yu Y.-H."/>
            <person name="Kurtenbach J."/>
            <person name="Crosbie D."/>
            <person name="Brachmann A."/>
            <person name="Marin M."/>
        </authorList>
    </citation>
    <scope>NUCLEOTIDE SEQUENCE [LARGE SCALE GENOMIC DNA]</scope>
    <source>
        <strain evidence="1 2">PLb11B</strain>
    </source>
</reference>
<accession>A0ABW8W4A6</accession>
<dbReference type="Proteomes" id="UP001628646">
    <property type="component" value="Unassembled WGS sequence"/>
</dbReference>
<keyword evidence="2" id="KW-1185">Reference proteome</keyword>
<name>A0ABW8W4A6_9PSED</name>
<protein>
    <submittedName>
        <fullName evidence="1">Uncharacterized protein</fullName>
    </submittedName>
</protein>
<dbReference type="EMBL" id="JBJNUY010000005">
    <property type="protein sequence ID" value="MFL8999685.1"/>
    <property type="molecule type" value="Genomic_DNA"/>
</dbReference>